<organism evidence="2 3">
    <name type="scientific">Mycobacterium dioxanotrophicus</name>
    <dbReference type="NCBI Taxonomy" id="482462"/>
    <lineage>
        <taxon>Bacteria</taxon>
        <taxon>Bacillati</taxon>
        <taxon>Actinomycetota</taxon>
        <taxon>Actinomycetes</taxon>
        <taxon>Mycobacteriales</taxon>
        <taxon>Mycobacteriaceae</taxon>
        <taxon>Mycobacterium</taxon>
    </lineage>
</organism>
<proteinExistence type="predicted"/>
<protein>
    <recommendedName>
        <fullName evidence="4">WXG100 family type VII secretion target</fullName>
    </recommendedName>
</protein>
<dbReference type="KEGG" id="mdx:BTO20_06385"/>
<accession>A0A1Y0BZB0</accession>
<gene>
    <name evidence="2" type="ORF">BTO20_06385</name>
</gene>
<dbReference type="InterPro" id="IPR029058">
    <property type="entry name" value="AB_hydrolase_fold"/>
</dbReference>
<evidence type="ECO:0008006" key="4">
    <source>
        <dbReference type="Google" id="ProtNLM"/>
    </source>
</evidence>
<dbReference type="Proteomes" id="UP000195331">
    <property type="component" value="Chromosome"/>
</dbReference>
<evidence type="ECO:0000313" key="3">
    <source>
        <dbReference type="Proteomes" id="UP000195331"/>
    </source>
</evidence>
<keyword evidence="3" id="KW-1185">Reference proteome</keyword>
<dbReference type="Pfam" id="PF06013">
    <property type="entry name" value="WXG100"/>
    <property type="match status" value="1"/>
</dbReference>
<reference evidence="2 3" key="1">
    <citation type="submission" date="2017-04" db="EMBL/GenBank/DDBJ databases">
        <title>Whole Genome Sequence of 1,4-Dioxane Degrading Bacterium Mycobacterium dioxanotrophicus PH-06.</title>
        <authorList>
            <person name="He Y."/>
        </authorList>
    </citation>
    <scope>NUCLEOTIDE SEQUENCE [LARGE SCALE GENOMIC DNA]</scope>
    <source>
        <strain evidence="2 3">PH-06</strain>
    </source>
</reference>
<dbReference type="InterPro" id="IPR029013">
    <property type="entry name" value="HP0062-like_sf"/>
</dbReference>
<feature type="compositionally biased region" description="Basic and acidic residues" evidence="1">
    <location>
        <begin position="78"/>
        <end position="87"/>
    </location>
</feature>
<dbReference type="OrthoDB" id="5095936at2"/>
<dbReference type="InterPro" id="IPR010310">
    <property type="entry name" value="T7SS_ESAT-6-like"/>
</dbReference>
<dbReference type="EMBL" id="CP020809">
    <property type="protein sequence ID" value="ART68261.1"/>
    <property type="molecule type" value="Genomic_DNA"/>
</dbReference>
<sequence>MTVDGADPEQLRLAAKQLTQAADQLQGSVKSLSSVIANASFWRGPDSDRFRSQWHGQSARSVTNAVDALHNAANILRRNADEQDNASKADGGGTGAKHNAAAKNYGTAPTGLHGMWDEIHKVPNGPDSTGYRVVTVDDGHGHKRYIVYIVGTGGSSTQTVLSNGDAAIGKLDEAQVKRLEALIPKGADVMLVGYSQGGVDAQNIAASHRLNVQQVVTFGSPVRQDLDVPAIHLQANGDGVPGSAAGLPGPYFWSAIASDNDPEVFRGTAENYSPSNHLPLDIHSGAYGPLSSEFDKEAGSSGIGGGRAATAADGLTKFHGTVVDQVDVAKSGSGGAGW</sequence>
<dbReference type="Gene3D" id="3.40.50.1820">
    <property type="entry name" value="alpha/beta hydrolase"/>
    <property type="match status" value="1"/>
</dbReference>
<dbReference type="Gene3D" id="1.10.287.1060">
    <property type="entry name" value="ESAT-6-like"/>
    <property type="match status" value="1"/>
</dbReference>
<feature type="region of interest" description="Disordered" evidence="1">
    <location>
        <begin position="77"/>
        <end position="105"/>
    </location>
</feature>
<dbReference type="AlphaFoldDB" id="A0A1Y0BZB0"/>
<dbReference type="SUPFAM" id="SSF53474">
    <property type="entry name" value="alpha/beta-Hydrolases"/>
    <property type="match status" value="1"/>
</dbReference>
<evidence type="ECO:0000313" key="2">
    <source>
        <dbReference type="EMBL" id="ART68261.1"/>
    </source>
</evidence>
<evidence type="ECO:0000256" key="1">
    <source>
        <dbReference type="SAM" id="MobiDB-lite"/>
    </source>
</evidence>
<dbReference type="RefSeq" id="WP_087074335.1">
    <property type="nucleotide sequence ID" value="NZ_CP020809.1"/>
</dbReference>
<name>A0A1Y0BZB0_9MYCO</name>
<dbReference type="SUPFAM" id="SSF158414">
    <property type="entry name" value="HP0062-like"/>
    <property type="match status" value="1"/>
</dbReference>